<evidence type="ECO:0000256" key="1">
    <source>
        <dbReference type="SAM" id="MobiDB-lite"/>
    </source>
</evidence>
<organism evidence="2 3">
    <name type="scientific">Mycobacterium lacus</name>
    <dbReference type="NCBI Taxonomy" id="169765"/>
    <lineage>
        <taxon>Bacteria</taxon>
        <taxon>Bacillati</taxon>
        <taxon>Actinomycetota</taxon>
        <taxon>Actinomycetes</taxon>
        <taxon>Mycobacteriales</taxon>
        <taxon>Mycobacteriaceae</taxon>
        <taxon>Mycobacterium</taxon>
    </lineage>
</organism>
<dbReference type="AlphaFoldDB" id="A0A7I7NPG7"/>
<dbReference type="EMBL" id="AP022581">
    <property type="protein sequence ID" value="BBX98556.1"/>
    <property type="molecule type" value="Genomic_DNA"/>
</dbReference>
<evidence type="ECO:0000313" key="3">
    <source>
        <dbReference type="Proteomes" id="UP000466396"/>
    </source>
</evidence>
<feature type="region of interest" description="Disordered" evidence="1">
    <location>
        <begin position="115"/>
        <end position="139"/>
    </location>
</feature>
<proteinExistence type="predicted"/>
<gene>
    <name evidence="2" type="ORF">MLAC_38500</name>
</gene>
<dbReference type="Proteomes" id="UP000466396">
    <property type="component" value="Chromosome"/>
</dbReference>
<accession>A0A7I7NPG7</accession>
<protein>
    <submittedName>
        <fullName evidence="2">Uncharacterized protein</fullName>
    </submittedName>
</protein>
<dbReference type="KEGG" id="mlj:MLAC_38500"/>
<keyword evidence="3" id="KW-1185">Reference proteome</keyword>
<reference evidence="2 3" key="1">
    <citation type="journal article" date="2019" name="Emerg. Microbes Infect.">
        <title>Comprehensive subspecies identification of 175 nontuberculous mycobacteria species based on 7547 genomic profiles.</title>
        <authorList>
            <person name="Matsumoto Y."/>
            <person name="Kinjo T."/>
            <person name="Motooka D."/>
            <person name="Nabeya D."/>
            <person name="Jung N."/>
            <person name="Uechi K."/>
            <person name="Horii T."/>
            <person name="Iida T."/>
            <person name="Fujita J."/>
            <person name="Nakamura S."/>
        </authorList>
    </citation>
    <scope>NUCLEOTIDE SEQUENCE [LARGE SCALE GENOMIC DNA]</scope>
    <source>
        <strain evidence="2 3">JCM 15657</strain>
    </source>
</reference>
<evidence type="ECO:0000313" key="2">
    <source>
        <dbReference type="EMBL" id="BBX98556.1"/>
    </source>
</evidence>
<sequence length="158" mass="17087">MRTVVGYHRHDTPAELLPLNEIWQLQSKLTNYFYPQQKPISKVRNGATVPKKHDTTATAFHHAIDHPTMTVERIVALTRTYSLINPAATQHQIQALTAQPLTLATSIAGPDALAPIFTQGNRPTPTAPDQARTESTSRNCSASAAAAAVKAVRAATPC</sequence>
<name>A0A7I7NPG7_9MYCO</name>